<reference evidence="2 3" key="1">
    <citation type="submission" date="2024-10" db="EMBL/GenBank/DDBJ databases">
        <title>The Natural Products Discovery Center: Release of the First 8490 Sequenced Strains for Exploring Actinobacteria Biosynthetic Diversity.</title>
        <authorList>
            <person name="Kalkreuter E."/>
            <person name="Kautsar S.A."/>
            <person name="Yang D."/>
            <person name="Bader C.D."/>
            <person name="Teijaro C.N."/>
            <person name="Fluegel L."/>
            <person name="Davis C.M."/>
            <person name="Simpson J.R."/>
            <person name="Lauterbach L."/>
            <person name="Steele A.D."/>
            <person name="Gui C."/>
            <person name="Meng S."/>
            <person name="Li G."/>
            <person name="Viehrig K."/>
            <person name="Ye F."/>
            <person name="Su P."/>
            <person name="Kiefer A.F."/>
            <person name="Nichols A."/>
            <person name="Cepeda A.J."/>
            <person name="Yan W."/>
            <person name="Fan B."/>
            <person name="Jiang Y."/>
            <person name="Adhikari A."/>
            <person name="Zheng C.-J."/>
            <person name="Schuster L."/>
            <person name="Cowan T.M."/>
            <person name="Smanski M.J."/>
            <person name="Chevrette M.G."/>
            <person name="De Carvalho L.P.S."/>
            <person name="Shen B."/>
        </authorList>
    </citation>
    <scope>NUCLEOTIDE SEQUENCE [LARGE SCALE GENOMIC DNA]</scope>
    <source>
        <strain evidence="2 3">NPDC003040</strain>
    </source>
</reference>
<dbReference type="RefSeq" id="WP_387726119.1">
    <property type="nucleotide sequence ID" value="NZ_JBIAPI010000016.1"/>
</dbReference>
<dbReference type="EMBL" id="JBIAPI010000016">
    <property type="protein sequence ID" value="MFF3228932.1"/>
    <property type="molecule type" value="Genomic_DNA"/>
</dbReference>
<evidence type="ECO:0000313" key="3">
    <source>
        <dbReference type="Proteomes" id="UP001601948"/>
    </source>
</evidence>
<organism evidence="2 3">
    <name type="scientific">Nocardia suismassiliense</name>
    <dbReference type="NCBI Taxonomy" id="2077092"/>
    <lineage>
        <taxon>Bacteria</taxon>
        <taxon>Bacillati</taxon>
        <taxon>Actinomycetota</taxon>
        <taxon>Actinomycetes</taxon>
        <taxon>Mycobacteriales</taxon>
        <taxon>Nocardiaceae</taxon>
        <taxon>Nocardia</taxon>
    </lineage>
</organism>
<feature type="region of interest" description="Disordered" evidence="1">
    <location>
        <begin position="202"/>
        <end position="222"/>
    </location>
</feature>
<gene>
    <name evidence="2" type="ORF">ACFYV7_39520</name>
</gene>
<accession>A0ABW6R5Y0</accession>
<keyword evidence="3" id="KW-1185">Reference proteome</keyword>
<evidence type="ECO:0000313" key="2">
    <source>
        <dbReference type="EMBL" id="MFF3228932.1"/>
    </source>
</evidence>
<protein>
    <recommendedName>
        <fullName evidence="4">DUF222 domain-containing protein</fullName>
    </recommendedName>
</protein>
<proteinExistence type="predicted"/>
<evidence type="ECO:0000256" key="1">
    <source>
        <dbReference type="SAM" id="MobiDB-lite"/>
    </source>
</evidence>
<dbReference type="Proteomes" id="UP001601948">
    <property type="component" value="Unassembled WGS sequence"/>
</dbReference>
<evidence type="ECO:0008006" key="4">
    <source>
        <dbReference type="Google" id="ProtNLM"/>
    </source>
</evidence>
<sequence length="222" mass="24562">MSTNDERDDTTTSVTIYRAFQELDTYLSDHVPDYHYDVDAGLAQLKNTIACLGASDNQQAQRGARLDGHTEVVESLPTGVQGATVASRREIVSERIDGLIVGELKMSSRISPEVAVRLADGIRGQRWASSWLPGRALTRQQAFSAMVLDEILTDPDELDSATMMLVMAELADDLDMSLEQVLVRLSYIKKPDNYPRSPWARCARTQGDSARSQEAGMIRQAK</sequence>
<comment type="caution">
    <text evidence="2">The sequence shown here is derived from an EMBL/GenBank/DDBJ whole genome shotgun (WGS) entry which is preliminary data.</text>
</comment>
<name>A0ABW6R5Y0_9NOCA</name>